<evidence type="ECO:0000256" key="1">
    <source>
        <dbReference type="SAM" id="SignalP"/>
    </source>
</evidence>
<reference evidence="4" key="4">
    <citation type="journal article" date="2015" name="G3 (Bethesda)">
        <title>Genome sequences of three phytopathogenic species of the Magnaporthaceae family of fungi.</title>
        <authorList>
            <person name="Okagaki L.H."/>
            <person name="Nunes C.C."/>
            <person name="Sailsbery J."/>
            <person name="Clay B."/>
            <person name="Brown D."/>
            <person name="John T."/>
            <person name="Oh Y."/>
            <person name="Young N."/>
            <person name="Fitzgerald M."/>
            <person name="Haas B.J."/>
            <person name="Zeng Q."/>
            <person name="Young S."/>
            <person name="Adiconis X."/>
            <person name="Fan L."/>
            <person name="Levin J.Z."/>
            <person name="Mitchell T.K."/>
            <person name="Okubara P.A."/>
            <person name="Farman M.L."/>
            <person name="Kohn L.M."/>
            <person name="Birren B."/>
            <person name="Ma L.-J."/>
            <person name="Dean R.A."/>
        </authorList>
    </citation>
    <scope>NUCLEOTIDE SEQUENCE</scope>
    <source>
        <strain evidence="4">R3-111a-1</strain>
    </source>
</reference>
<dbReference type="STRING" id="644352.J3P5Q1"/>
<dbReference type="InterPro" id="IPR057210">
    <property type="entry name" value="DUF7888"/>
</dbReference>
<name>J3P5Q1_GAET3</name>
<accession>J3P5Q1</accession>
<feature type="domain" description="DUF7888" evidence="2">
    <location>
        <begin position="59"/>
        <end position="191"/>
    </location>
</feature>
<evidence type="ECO:0000313" key="5">
    <source>
        <dbReference type="Proteomes" id="UP000006039"/>
    </source>
</evidence>
<sequence>MQFKNIFVLALPVAVLAAPIVAPAADNVAELVVRDVAAAEHQLGARQDIKQELIAIVISAAKDIVRDVATAVAAEGVKKAGQAIKALKNWTPAREAFTKATSAEMWAKNPDPTKYAAAICYNMGYSITDPAGVEGLVKAQLKSGLLKTDYDCFFMTAGNTMNLKGDGGFINLSFNADKRCTYDKNTKVIRC</sequence>
<evidence type="ECO:0000259" key="2">
    <source>
        <dbReference type="Pfam" id="PF25411"/>
    </source>
</evidence>
<dbReference type="AlphaFoldDB" id="J3P5Q1"/>
<reference evidence="5" key="1">
    <citation type="submission" date="2010-07" db="EMBL/GenBank/DDBJ databases">
        <title>The genome sequence of Gaeumannomyces graminis var. tritici strain R3-111a-1.</title>
        <authorList>
            <consortium name="The Broad Institute Genome Sequencing Platform"/>
            <person name="Ma L.-J."/>
            <person name="Dead R."/>
            <person name="Young S."/>
            <person name="Zeng Q."/>
            <person name="Koehrsen M."/>
            <person name="Alvarado L."/>
            <person name="Berlin A."/>
            <person name="Chapman S.B."/>
            <person name="Chen Z."/>
            <person name="Freedman E."/>
            <person name="Gellesch M."/>
            <person name="Goldberg J."/>
            <person name="Griggs A."/>
            <person name="Gujja S."/>
            <person name="Heilman E.R."/>
            <person name="Heiman D."/>
            <person name="Hepburn T."/>
            <person name="Howarth C."/>
            <person name="Jen D."/>
            <person name="Larson L."/>
            <person name="Mehta T."/>
            <person name="Neiman D."/>
            <person name="Pearson M."/>
            <person name="Roberts A."/>
            <person name="Saif S."/>
            <person name="Shea T."/>
            <person name="Shenoy N."/>
            <person name="Sisk P."/>
            <person name="Stolte C."/>
            <person name="Sykes S."/>
            <person name="Walk T."/>
            <person name="White J."/>
            <person name="Yandava C."/>
            <person name="Haas B."/>
            <person name="Nusbaum C."/>
            <person name="Birren B."/>
        </authorList>
    </citation>
    <scope>NUCLEOTIDE SEQUENCE [LARGE SCALE GENOMIC DNA]</scope>
    <source>
        <strain evidence="5">R3-111a-1</strain>
    </source>
</reference>
<evidence type="ECO:0000313" key="3">
    <source>
        <dbReference type="EMBL" id="EJT75003.1"/>
    </source>
</evidence>
<gene>
    <name evidence="4" type="primary">20349299</name>
    <name evidence="3" type="ORF">GGTG_08841</name>
</gene>
<protein>
    <recommendedName>
        <fullName evidence="2">DUF7888 domain-containing protein</fullName>
    </recommendedName>
</protein>
<feature type="signal peptide" evidence="1">
    <location>
        <begin position="1"/>
        <end position="17"/>
    </location>
</feature>
<dbReference type="EMBL" id="GL385398">
    <property type="protein sequence ID" value="EJT75003.1"/>
    <property type="molecule type" value="Genomic_DNA"/>
</dbReference>
<dbReference type="PANTHER" id="PTHR40845:SF1">
    <property type="match status" value="1"/>
</dbReference>
<dbReference type="Proteomes" id="UP000006039">
    <property type="component" value="Unassembled WGS sequence"/>
</dbReference>
<proteinExistence type="predicted"/>
<organism evidence="3">
    <name type="scientific">Gaeumannomyces tritici (strain R3-111a-1)</name>
    <name type="common">Wheat and barley take-all root rot fungus</name>
    <name type="synonym">Gaeumannomyces graminis var. tritici</name>
    <dbReference type="NCBI Taxonomy" id="644352"/>
    <lineage>
        <taxon>Eukaryota</taxon>
        <taxon>Fungi</taxon>
        <taxon>Dikarya</taxon>
        <taxon>Ascomycota</taxon>
        <taxon>Pezizomycotina</taxon>
        <taxon>Sordariomycetes</taxon>
        <taxon>Sordariomycetidae</taxon>
        <taxon>Magnaporthales</taxon>
        <taxon>Magnaporthaceae</taxon>
        <taxon>Gaeumannomyces</taxon>
    </lineage>
</organism>
<dbReference type="GeneID" id="20349299"/>
<dbReference type="PANTHER" id="PTHR40845">
    <property type="match status" value="1"/>
</dbReference>
<keyword evidence="5" id="KW-1185">Reference proteome</keyword>
<reference evidence="4" key="5">
    <citation type="submission" date="2018-04" db="UniProtKB">
        <authorList>
            <consortium name="EnsemblFungi"/>
        </authorList>
    </citation>
    <scope>IDENTIFICATION</scope>
    <source>
        <strain evidence="4">R3-111a-1</strain>
    </source>
</reference>
<feature type="chain" id="PRO_5015094958" description="DUF7888 domain-containing protein" evidence="1">
    <location>
        <begin position="18"/>
        <end position="191"/>
    </location>
</feature>
<evidence type="ECO:0000313" key="4">
    <source>
        <dbReference type="EnsemblFungi" id="EJT75003"/>
    </source>
</evidence>
<dbReference type="HOGENOM" id="CLU_105121_0_0_1"/>
<dbReference type="OrthoDB" id="3478218at2759"/>
<keyword evidence="1" id="KW-0732">Signal</keyword>
<dbReference type="EnsemblFungi" id="EJT75003">
    <property type="protein sequence ID" value="EJT75003"/>
    <property type="gene ID" value="GGTG_08841"/>
</dbReference>
<reference evidence="3" key="2">
    <citation type="submission" date="2010-07" db="EMBL/GenBank/DDBJ databases">
        <authorList>
            <consortium name="The Broad Institute Genome Sequencing Platform"/>
            <consortium name="Broad Institute Genome Sequencing Center for Infectious Disease"/>
            <person name="Ma L.-J."/>
            <person name="Dead R."/>
            <person name="Young S."/>
            <person name="Zeng Q."/>
            <person name="Koehrsen M."/>
            <person name="Alvarado L."/>
            <person name="Berlin A."/>
            <person name="Chapman S.B."/>
            <person name="Chen Z."/>
            <person name="Freedman E."/>
            <person name="Gellesch M."/>
            <person name="Goldberg J."/>
            <person name="Griggs A."/>
            <person name="Gujja S."/>
            <person name="Heilman E.R."/>
            <person name="Heiman D."/>
            <person name="Hepburn T."/>
            <person name="Howarth C."/>
            <person name="Jen D."/>
            <person name="Larson L."/>
            <person name="Mehta T."/>
            <person name="Neiman D."/>
            <person name="Pearson M."/>
            <person name="Roberts A."/>
            <person name="Saif S."/>
            <person name="Shea T."/>
            <person name="Shenoy N."/>
            <person name="Sisk P."/>
            <person name="Stolte C."/>
            <person name="Sykes S."/>
            <person name="Walk T."/>
            <person name="White J."/>
            <person name="Yandava C."/>
            <person name="Haas B."/>
            <person name="Nusbaum C."/>
            <person name="Birren B."/>
        </authorList>
    </citation>
    <scope>NUCLEOTIDE SEQUENCE</scope>
    <source>
        <strain evidence="3">R3-111a-1</strain>
    </source>
</reference>
<dbReference type="VEuPathDB" id="FungiDB:GGTG_08841"/>
<reference evidence="3" key="3">
    <citation type="submission" date="2010-09" db="EMBL/GenBank/DDBJ databases">
        <title>Annotation of Gaeumannomyces graminis var. tritici R3-111a-1.</title>
        <authorList>
            <consortium name="The Broad Institute Genome Sequencing Platform"/>
            <person name="Ma L.-J."/>
            <person name="Dead R."/>
            <person name="Young S.K."/>
            <person name="Zeng Q."/>
            <person name="Gargeya S."/>
            <person name="Fitzgerald M."/>
            <person name="Haas B."/>
            <person name="Abouelleil A."/>
            <person name="Alvarado L."/>
            <person name="Arachchi H.M."/>
            <person name="Berlin A."/>
            <person name="Brown A."/>
            <person name="Chapman S.B."/>
            <person name="Chen Z."/>
            <person name="Dunbar C."/>
            <person name="Freedman E."/>
            <person name="Gearin G."/>
            <person name="Gellesch M."/>
            <person name="Goldberg J."/>
            <person name="Griggs A."/>
            <person name="Gujja S."/>
            <person name="Heiman D."/>
            <person name="Howarth C."/>
            <person name="Larson L."/>
            <person name="Lui A."/>
            <person name="MacDonald P.J.P."/>
            <person name="Mehta T."/>
            <person name="Montmayeur A."/>
            <person name="Murphy C."/>
            <person name="Neiman D."/>
            <person name="Pearson M."/>
            <person name="Priest M."/>
            <person name="Roberts A."/>
            <person name="Saif S."/>
            <person name="Shea T."/>
            <person name="Shenoy N."/>
            <person name="Sisk P."/>
            <person name="Stolte C."/>
            <person name="Sykes S."/>
            <person name="Yandava C."/>
            <person name="Wortman J."/>
            <person name="Nusbaum C."/>
            <person name="Birren B."/>
        </authorList>
    </citation>
    <scope>NUCLEOTIDE SEQUENCE</scope>
    <source>
        <strain evidence="3">R3-111a-1</strain>
    </source>
</reference>
<dbReference type="RefSeq" id="XP_009224947.1">
    <property type="nucleotide sequence ID" value="XM_009226683.1"/>
</dbReference>
<dbReference type="Pfam" id="PF25411">
    <property type="entry name" value="DUF7888"/>
    <property type="match status" value="1"/>
</dbReference>
<dbReference type="eggNOG" id="ENOG502SB2X">
    <property type="taxonomic scope" value="Eukaryota"/>
</dbReference>